<feature type="region of interest" description="Disordered" evidence="1">
    <location>
        <begin position="934"/>
        <end position="981"/>
    </location>
</feature>
<feature type="region of interest" description="Disordered" evidence="1">
    <location>
        <begin position="212"/>
        <end position="232"/>
    </location>
</feature>
<dbReference type="InterPro" id="IPR027417">
    <property type="entry name" value="P-loop_NTPase"/>
</dbReference>
<comment type="caution">
    <text evidence="2">The sequence shown here is derived from an EMBL/GenBank/DDBJ whole genome shotgun (WGS) entry which is preliminary data.</text>
</comment>
<dbReference type="AlphaFoldDB" id="A0A2T7NCY1"/>
<dbReference type="SUPFAM" id="SSF52540">
    <property type="entry name" value="P-loop containing nucleoside triphosphate hydrolases"/>
    <property type="match status" value="2"/>
</dbReference>
<dbReference type="EMBL" id="PZQS01000014">
    <property type="protein sequence ID" value="PVD19021.1"/>
    <property type="molecule type" value="Genomic_DNA"/>
</dbReference>
<feature type="compositionally biased region" description="Basic and acidic residues" evidence="1">
    <location>
        <begin position="960"/>
        <end position="972"/>
    </location>
</feature>
<evidence type="ECO:0000313" key="3">
    <source>
        <dbReference type="Proteomes" id="UP000245119"/>
    </source>
</evidence>
<name>A0A2T7NCY1_POMCA</name>
<evidence type="ECO:0000313" key="2">
    <source>
        <dbReference type="EMBL" id="PVD19021.1"/>
    </source>
</evidence>
<feature type="region of interest" description="Disordered" evidence="1">
    <location>
        <begin position="839"/>
        <end position="879"/>
    </location>
</feature>
<evidence type="ECO:0000256" key="1">
    <source>
        <dbReference type="SAM" id="MobiDB-lite"/>
    </source>
</evidence>
<feature type="compositionally biased region" description="Polar residues" evidence="1">
    <location>
        <begin position="212"/>
        <end position="227"/>
    </location>
</feature>
<proteinExistence type="predicted"/>
<protein>
    <submittedName>
        <fullName evidence="2">Uncharacterized protein</fullName>
    </submittedName>
</protein>
<organism evidence="2 3">
    <name type="scientific">Pomacea canaliculata</name>
    <name type="common">Golden apple snail</name>
    <dbReference type="NCBI Taxonomy" id="400727"/>
    <lineage>
        <taxon>Eukaryota</taxon>
        <taxon>Metazoa</taxon>
        <taxon>Spiralia</taxon>
        <taxon>Lophotrochozoa</taxon>
        <taxon>Mollusca</taxon>
        <taxon>Gastropoda</taxon>
        <taxon>Caenogastropoda</taxon>
        <taxon>Architaenioglossa</taxon>
        <taxon>Ampullarioidea</taxon>
        <taxon>Ampullariidae</taxon>
        <taxon>Pomacea</taxon>
    </lineage>
</organism>
<accession>A0A2T7NCY1</accession>
<sequence length="981" mass="109632">MPKRERAGEIAFPAACLLKFAKFQKTCLREVIGGAVLISASTEGTKEEVTHTTLVPSALTVFLLPFLGVPPLIINATHAFTLQSPHHLMVRLSGSGVVHGDRSTINTTPQLLFFAEQMRQDTTERFPNLLSGTYFIPNDHFYRLKYRKIDENENLPSDVHVLDKSLTSDLSCSRAELLVRLCLMHIGECVQDPMVVLFNYSYDNYLNKVSGTHQDSNENTSDKQSPQCPLEGPDKTQCPFTLRQLFPSTNDNYGAPSKGNLSEEAKQGKGGPKETLMCWWSAGDTEDNPDLLKLLCPRVHDSPSDSLEAALDHCLSEEDIGFLQGVCKMGTVWSTKSSTQDPLVSWWENVTRRETLNEDELQNNSDLLISEDSYQQIISRFIGMYSTVEADVQIDKQRDFQRDEARTLGECINLTGVQFGSSILFPAQKTILDRDDQFLCLTGPPGSGKTLVLGVKALKWARDGHHVIIVCIQGVHYGTLVSLTLHRQVRHWAQHQAQDLSGLVHIERLSLETDVEDFVQNLLHKHKGQALKFVIDEIPKEVTKDTYSKKLSFCVDTLNEVLLKMKALSLLPNQSAKTPLDMNTTHSSSPKETPDDVLKKIEKALDLLGRRMNCLKVKETEKFLPILDDEWKSRLQEIEILWAQIVDQKSVVTATMTRPGSLQEIFTQLYSVLGSLYNLYASCYWLIFPKLIEVLVREGREKKVDVSVWTSGLFPFQTQDFNVAKLELCVRCPPTVQTLLELLDKEAHSQAKLTFMYHNLLAFHNPPLPSTGQQIKLFDHTDHVARFTEIISLCGDDKGGSGPLQPHDVFICGSQVVADDDCAFLKSLKQTFSIKQECQELDSPPPYDGSIVSHRTRGGAEGQRAQGRSSGLAATPGHVEQETAVVRRLAHSLSLDCVCLRQSDMKESSVSVPRSDVLSGLQPHFRVDLTCAQAKKGRQPAGSTGGRDNNDDIASIPGVEKSERRTAREREMSLFVMSNRV</sequence>
<dbReference type="Proteomes" id="UP000245119">
    <property type="component" value="Linkage Group LG14"/>
</dbReference>
<feature type="region of interest" description="Disordered" evidence="1">
    <location>
        <begin position="251"/>
        <end position="271"/>
    </location>
</feature>
<reference evidence="2 3" key="1">
    <citation type="submission" date="2018-04" db="EMBL/GenBank/DDBJ databases">
        <title>The genome of golden apple snail Pomacea canaliculata provides insight into stress tolerance and invasive adaptation.</title>
        <authorList>
            <person name="Liu C."/>
            <person name="Liu B."/>
            <person name="Ren Y."/>
            <person name="Zhang Y."/>
            <person name="Wang H."/>
            <person name="Li S."/>
            <person name="Jiang F."/>
            <person name="Yin L."/>
            <person name="Zhang G."/>
            <person name="Qian W."/>
            <person name="Fan W."/>
        </authorList>
    </citation>
    <scope>NUCLEOTIDE SEQUENCE [LARGE SCALE GENOMIC DNA]</scope>
    <source>
        <strain evidence="2">SZHN2017</strain>
        <tissue evidence="2">Muscle</tissue>
    </source>
</reference>
<keyword evidence="3" id="KW-1185">Reference proteome</keyword>
<dbReference type="OrthoDB" id="6149346at2759"/>
<gene>
    <name evidence="2" type="ORF">C0Q70_21580</name>
</gene>